<gene>
    <name evidence="2" type="ordered locus">cgR_p0004</name>
</gene>
<keyword evidence="1" id="KW-0472">Membrane</keyword>
<evidence type="ECO:0000313" key="2">
    <source>
        <dbReference type="EMBL" id="BAF56017.1"/>
    </source>
</evidence>
<dbReference type="AlphaFoldDB" id="A0AB72VF09"/>
<keyword evidence="2" id="KW-0614">Plasmid</keyword>
<dbReference type="KEGG" id="cgt:cgR_p0004"/>
<accession>A0AB72VF09</accession>
<feature type="transmembrane region" description="Helical" evidence="1">
    <location>
        <begin position="31"/>
        <end position="51"/>
    </location>
</feature>
<organism evidence="2">
    <name type="scientific">Corynebacterium glutamicum (strain R)</name>
    <dbReference type="NCBI Taxonomy" id="340322"/>
    <lineage>
        <taxon>Bacteria</taxon>
        <taxon>Bacillati</taxon>
        <taxon>Actinomycetota</taxon>
        <taxon>Actinomycetes</taxon>
        <taxon>Mycobacteriales</taxon>
        <taxon>Corynebacteriaceae</taxon>
        <taxon>Corynebacterium</taxon>
    </lineage>
</organism>
<sequence>MAWWWKLAGLAELALGVIFLCIGILDSDAEAYVIAAGATVMGMQMLNIGWVESKYQLLAQRYVTTRIELLALKAKVVRHENL</sequence>
<dbReference type="Proteomes" id="UP000006698">
    <property type="component" value="Plasmid pCGR1"/>
</dbReference>
<name>A0AB72VF09_CORGB</name>
<keyword evidence="1" id="KW-0812">Transmembrane</keyword>
<dbReference type="EMBL" id="AP009045">
    <property type="protein sequence ID" value="BAF56017.1"/>
    <property type="molecule type" value="Genomic_DNA"/>
</dbReference>
<reference evidence="2" key="1">
    <citation type="journal article" date="2007" name="Microbiology">
        <title>Comparative analysis of the Corynebacterium glutamicum group and complete genome sequence of strain R.</title>
        <authorList>
            <person name="Yukawa H."/>
            <person name="Omumasaba C.A."/>
            <person name="Nonaka H."/>
            <person name="Kos P."/>
            <person name="Okai N."/>
            <person name="Suzuki N."/>
            <person name="Suda M."/>
            <person name="Tsuge Y."/>
            <person name="Watanabe J."/>
            <person name="Ikeda Y."/>
            <person name="Vertes A.A."/>
            <person name="Inui M."/>
        </authorList>
    </citation>
    <scope>NUCLEOTIDE SEQUENCE</scope>
    <source>
        <strain evidence="2">R</strain>
        <plasmid evidence="2">pCGR1</plasmid>
    </source>
</reference>
<feature type="transmembrane region" description="Helical" evidence="1">
    <location>
        <begin position="7"/>
        <end position="25"/>
    </location>
</feature>
<keyword evidence="1" id="KW-1133">Transmembrane helix</keyword>
<evidence type="ECO:0000256" key="1">
    <source>
        <dbReference type="SAM" id="Phobius"/>
    </source>
</evidence>
<geneLocation type="plasmid" evidence="2">
    <name>pCGR1</name>
</geneLocation>
<proteinExistence type="predicted"/>
<protein>
    <submittedName>
        <fullName evidence="2">Uncharacterized protein</fullName>
    </submittedName>
</protein>